<gene>
    <name evidence="1" type="ORF">GBAG_1412</name>
</gene>
<dbReference type="EMBL" id="JMPI01000022">
    <property type="protein sequence ID" value="KFC83036.1"/>
    <property type="molecule type" value="Genomic_DNA"/>
</dbReference>
<dbReference type="Proteomes" id="UP000028653">
    <property type="component" value="Unassembled WGS sequence"/>
</dbReference>
<proteinExistence type="predicted"/>
<evidence type="ECO:0000313" key="2">
    <source>
        <dbReference type="Proteomes" id="UP000028653"/>
    </source>
</evidence>
<protein>
    <submittedName>
        <fullName evidence="1">Uncharacterized protein</fullName>
    </submittedName>
</protein>
<keyword evidence="2" id="KW-1185">Reference proteome</keyword>
<comment type="caution">
    <text evidence="1">The sequence shown here is derived from an EMBL/GenBank/DDBJ whole genome shotgun (WGS) entry which is preliminary data.</text>
</comment>
<name>A0A085GH41_9ENTR</name>
<organism evidence="1 2">
    <name type="scientific">Buttiauxella agrestis ATCC 33320</name>
    <dbReference type="NCBI Taxonomy" id="1006004"/>
    <lineage>
        <taxon>Bacteria</taxon>
        <taxon>Pseudomonadati</taxon>
        <taxon>Pseudomonadota</taxon>
        <taxon>Gammaproteobacteria</taxon>
        <taxon>Enterobacterales</taxon>
        <taxon>Enterobacteriaceae</taxon>
        <taxon>Buttiauxella</taxon>
    </lineage>
</organism>
<dbReference type="AlphaFoldDB" id="A0A085GH41"/>
<sequence length="38" mass="4427">MTLTLIHPTKRINLIINKEIILMGWQQDDTNGINHRGQ</sequence>
<evidence type="ECO:0000313" key="1">
    <source>
        <dbReference type="EMBL" id="KFC83036.1"/>
    </source>
</evidence>
<reference evidence="1 2" key="1">
    <citation type="submission" date="2014-05" db="EMBL/GenBank/DDBJ databases">
        <title>ATOL: Assembling a taxonomically balanced genome-scale reconstruction of the evolutionary history of the Enterobacteriaceae.</title>
        <authorList>
            <person name="Plunkett G.III."/>
            <person name="Neeno-Eckwall E.C."/>
            <person name="Glasner J.D."/>
            <person name="Perna N.T."/>
        </authorList>
    </citation>
    <scope>NUCLEOTIDE SEQUENCE [LARGE SCALE GENOMIC DNA]</scope>
    <source>
        <strain evidence="1 2">ATCC 33320</strain>
    </source>
</reference>
<accession>A0A085GH41</accession>